<name>A0A1L7WMH3_9HELO</name>
<keyword evidence="3" id="KW-0812">Transmembrane</keyword>
<dbReference type="OrthoDB" id="3687641at2759"/>
<evidence type="ECO:0000256" key="3">
    <source>
        <dbReference type="SAM" id="Phobius"/>
    </source>
</evidence>
<feature type="transmembrane region" description="Helical" evidence="3">
    <location>
        <begin position="38"/>
        <end position="56"/>
    </location>
</feature>
<keyword evidence="3" id="KW-0472">Membrane</keyword>
<keyword evidence="3" id="KW-1133">Transmembrane helix</keyword>
<accession>A0A1L7WMH3</accession>
<sequence length="217" mass="24464">MTYADGDSKDYEALLYDDESLGESAIIPVKERSRSWPLVYSLILLSYSLLFAFMVYHQTDTAKCNSPAPIHCGCLDHDDLTKPLTPSPANEALIPEAIIGEFRPEMDEAWHELLKYSNIRVSAEDLKAINRTSVKLSDGSGMYMSELNVHHQLHCLKMIRQSMHLDKYDMPMAHMTEHLDHCLDNLRLCRRMASSTTPRGHSPISRLSTSAATIGIL</sequence>
<dbReference type="GO" id="GO:0043386">
    <property type="term" value="P:mycotoxin biosynthetic process"/>
    <property type="evidence" value="ECO:0007669"/>
    <property type="project" value="InterPro"/>
</dbReference>
<evidence type="ECO:0000256" key="1">
    <source>
        <dbReference type="ARBA" id="ARBA00035112"/>
    </source>
</evidence>
<dbReference type="Pfam" id="PF11807">
    <property type="entry name" value="UstYa"/>
    <property type="match status" value="1"/>
</dbReference>
<keyword evidence="5" id="KW-1185">Reference proteome</keyword>
<dbReference type="STRING" id="576137.A0A1L7WMH3"/>
<dbReference type="EMBL" id="FJOG01000004">
    <property type="protein sequence ID" value="CZR53973.1"/>
    <property type="molecule type" value="Genomic_DNA"/>
</dbReference>
<evidence type="ECO:0000313" key="5">
    <source>
        <dbReference type="Proteomes" id="UP000184330"/>
    </source>
</evidence>
<comment type="similarity">
    <text evidence="1">Belongs to the ustYa family.</text>
</comment>
<evidence type="ECO:0008006" key="6">
    <source>
        <dbReference type="Google" id="ProtNLM"/>
    </source>
</evidence>
<proteinExistence type="inferred from homology"/>
<protein>
    <recommendedName>
        <fullName evidence="6">DUF3328 domain protein</fullName>
    </recommendedName>
</protein>
<organism evidence="4 5">
    <name type="scientific">Phialocephala subalpina</name>
    <dbReference type="NCBI Taxonomy" id="576137"/>
    <lineage>
        <taxon>Eukaryota</taxon>
        <taxon>Fungi</taxon>
        <taxon>Dikarya</taxon>
        <taxon>Ascomycota</taxon>
        <taxon>Pezizomycotina</taxon>
        <taxon>Leotiomycetes</taxon>
        <taxon>Helotiales</taxon>
        <taxon>Mollisiaceae</taxon>
        <taxon>Phialocephala</taxon>
        <taxon>Phialocephala fortinii species complex</taxon>
    </lineage>
</organism>
<feature type="region of interest" description="Disordered" evidence="2">
    <location>
        <begin position="195"/>
        <end position="217"/>
    </location>
</feature>
<dbReference type="AlphaFoldDB" id="A0A1L7WMH3"/>
<reference evidence="4 5" key="1">
    <citation type="submission" date="2016-03" db="EMBL/GenBank/DDBJ databases">
        <authorList>
            <person name="Ploux O."/>
        </authorList>
    </citation>
    <scope>NUCLEOTIDE SEQUENCE [LARGE SCALE GENOMIC DNA]</scope>
    <source>
        <strain evidence="4 5">UAMH 11012</strain>
    </source>
</reference>
<dbReference type="InterPro" id="IPR021765">
    <property type="entry name" value="UstYa-like"/>
</dbReference>
<gene>
    <name evidence="4" type="ORF">PAC_03856</name>
</gene>
<dbReference type="PANTHER" id="PTHR33365:SF7">
    <property type="entry name" value="TAT PATHWAY SIGNAL SEQUENCE"/>
    <property type="match status" value="1"/>
</dbReference>
<dbReference type="PANTHER" id="PTHR33365">
    <property type="entry name" value="YALI0B05434P"/>
    <property type="match status" value="1"/>
</dbReference>
<evidence type="ECO:0000313" key="4">
    <source>
        <dbReference type="EMBL" id="CZR53973.1"/>
    </source>
</evidence>
<evidence type="ECO:0000256" key="2">
    <source>
        <dbReference type="SAM" id="MobiDB-lite"/>
    </source>
</evidence>
<dbReference type="Proteomes" id="UP000184330">
    <property type="component" value="Unassembled WGS sequence"/>
</dbReference>